<dbReference type="EMBL" id="KI392616">
    <property type="protein sequence ID" value="ERN12256.1"/>
    <property type="molecule type" value="Genomic_DNA"/>
</dbReference>
<feature type="compositionally biased region" description="Low complexity" evidence="1">
    <location>
        <begin position="190"/>
        <end position="203"/>
    </location>
</feature>
<evidence type="ECO:0000313" key="2">
    <source>
        <dbReference type="EMBL" id="ERN12256.1"/>
    </source>
</evidence>
<name>W1PWT4_AMBTC</name>
<evidence type="ECO:0000313" key="3">
    <source>
        <dbReference type="Proteomes" id="UP000017836"/>
    </source>
</evidence>
<feature type="non-terminal residue" evidence="2">
    <location>
        <position position="1"/>
    </location>
</feature>
<sequence length="337" mass="35862">WNAIYNLYPSTSHRYYRSAASLATYAQVVASCYPLLNQVPKTSVKGLVKGVTCLVSESSPQERSSLYQPLILSTAEEVSHPLTVNHQRLAPSDVVTLRSTRPYDNCKSRSDPRRPWRKSRSPPSAHIAPSPPYSPPHPATSLRLVDHCADVVWQSSHGNGNKVGPQRGIVGGPQVEGPSLSHSPAYSGLRAPSGSAPRSPSVSHTVPPHTFSRMSRVDKTLECHPPGVSTRGSLACAALPSGSVLATSLSLPPLPTSSPIIRPALRRVDSMATLVMSYFLGNISQAPPSLYHGASVSKDQSTILESLGTSIEAVFTPATLPPPFFTPSSSPPGLSLV</sequence>
<feature type="compositionally biased region" description="Basic and acidic residues" evidence="1">
    <location>
        <begin position="104"/>
        <end position="114"/>
    </location>
</feature>
<dbReference type="Proteomes" id="UP000017836">
    <property type="component" value="Unassembled WGS sequence"/>
</dbReference>
<feature type="region of interest" description="Disordered" evidence="1">
    <location>
        <begin position="156"/>
        <end position="210"/>
    </location>
</feature>
<evidence type="ECO:0000256" key="1">
    <source>
        <dbReference type="SAM" id="MobiDB-lite"/>
    </source>
</evidence>
<feature type="region of interest" description="Disordered" evidence="1">
    <location>
        <begin position="93"/>
        <end position="141"/>
    </location>
</feature>
<dbReference type="AlphaFoldDB" id="W1PWT4"/>
<reference evidence="3" key="1">
    <citation type="journal article" date="2013" name="Science">
        <title>The Amborella genome and the evolution of flowering plants.</title>
        <authorList>
            <consortium name="Amborella Genome Project"/>
        </authorList>
    </citation>
    <scope>NUCLEOTIDE SEQUENCE [LARGE SCALE GENOMIC DNA]</scope>
</reference>
<organism evidence="2 3">
    <name type="scientific">Amborella trichopoda</name>
    <dbReference type="NCBI Taxonomy" id="13333"/>
    <lineage>
        <taxon>Eukaryota</taxon>
        <taxon>Viridiplantae</taxon>
        <taxon>Streptophyta</taxon>
        <taxon>Embryophyta</taxon>
        <taxon>Tracheophyta</taxon>
        <taxon>Spermatophyta</taxon>
        <taxon>Magnoliopsida</taxon>
        <taxon>Amborellales</taxon>
        <taxon>Amborellaceae</taxon>
        <taxon>Amborella</taxon>
    </lineage>
</organism>
<feature type="compositionally biased region" description="Pro residues" evidence="1">
    <location>
        <begin position="129"/>
        <end position="138"/>
    </location>
</feature>
<accession>W1PWT4</accession>
<dbReference type="HOGENOM" id="CLU_825356_0_0_1"/>
<proteinExistence type="predicted"/>
<keyword evidence="3" id="KW-1185">Reference proteome</keyword>
<protein>
    <submittedName>
        <fullName evidence="2">Uncharacterized protein</fullName>
    </submittedName>
</protein>
<gene>
    <name evidence="2" type="ORF">AMTR_s00034p00229260</name>
</gene>